<protein>
    <submittedName>
        <fullName evidence="2">DUF6503 family protein</fullName>
    </submittedName>
</protein>
<comment type="caution">
    <text evidence="2">The sequence shown here is derived from an EMBL/GenBank/DDBJ whole genome shotgun (WGS) entry which is preliminary data.</text>
</comment>
<accession>A0ABW3STW8</accession>
<dbReference type="Proteomes" id="UP001597094">
    <property type="component" value="Unassembled WGS sequence"/>
</dbReference>
<keyword evidence="3" id="KW-1185">Reference proteome</keyword>
<evidence type="ECO:0000313" key="3">
    <source>
        <dbReference type="Proteomes" id="UP001597094"/>
    </source>
</evidence>
<gene>
    <name evidence="2" type="ORF">ACFQ2O_19215</name>
</gene>
<proteinExistence type="predicted"/>
<dbReference type="Pfam" id="PF20113">
    <property type="entry name" value="DUF6503"/>
    <property type="match status" value="1"/>
</dbReference>
<keyword evidence="1" id="KW-0732">Signal</keyword>
<sequence length="264" mass="29839">MIKLNWQSNRNLFLSLSLLVMLVSCQPSTDGQGEKASPGKAQEIVDAAIAAHGGELFNRMSVSFDFRDRHYTALREDGAYVYTREFSDSLGQVRDVLSNDGFYREIDGRKVELTEERKKAYANSVNSVIYFALLPYGLNDAAVNKAYLGKTSIKGQPYHKIKVTFDLEGGGSDHEDEYIYWIHPAKYTMDYLAYSFQVNEGGLRFREAHNRRNMKGVLFADYVNYEAASDTVTLEKMDVAFENGGLRKLSDINLKNITFQTGTP</sequence>
<dbReference type="RefSeq" id="WP_377531812.1">
    <property type="nucleotide sequence ID" value="NZ_JBHTLD010000255.1"/>
</dbReference>
<dbReference type="PROSITE" id="PS51257">
    <property type="entry name" value="PROKAR_LIPOPROTEIN"/>
    <property type="match status" value="1"/>
</dbReference>
<evidence type="ECO:0000256" key="1">
    <source>
        <dbReference type="SAM" id="SignalP"/>
    </source>
</evidence>
<feature type="chain" id="PRO_5045064268" evidence="1">
    <location>
        <begin position="30"/>
        <end position="264"/>
    </location>
</feature>
<evidence type="ECO:0000313" key="2">
    <source>
        <dbReference type="EMBL" id="MFD1188349.1"/>
    </source>
</evidence>
<dbReference type="EMBL" id="JBHTLD010000255">
    <property type="protein sequence ID" value="MFD1188349.1"/>
    <property type="molecule type" value="Genomic_DNA"/>
</dbReference>
<name>A0ABW3STW8_9BACT</name>
<organism evidence="2 3">
    <name type="scientific">Pontibacter rugosus</name>
    <dbReference type="NCBI Taxonomy" id="1745966"/>
    <lineage>
        <taxon>Bacteria</taxon>
        <taxon>Pseudomonadati</taxon>
        <taxon>Bacteroidota</taxon>
        <taxon>Cytophagia</taxon>
        <taxon>Cytophagales</taxon>
        <taxon>Hymenobacteraceae</taxon>
        <taxon>Pontibacter</taxon>
    </lineage>
</organism>
<feature type="signal peptide" evidence="1">
    <location>
        <begin position="1"/>
        <end position="29"/>
    </location>
</feature>
<reference evidence="3" key="1">
    <citation type="journal article" date="2019" name="Int. J. Syst. Evol. Microbiol.">
        <title>The Global Catalogue of Microorganisms (GCM) 10K type strain sequencing project: providing services to taxonomists for standard genome sequencing and annotation.</title>
        <authorList>
            <consortium name="The Broad Institute Genomics Platform"/>
            <consortium name="The Broad Institute Genome Sequencing Center for Infectious Disease"/>
            <person name="Wu L."/>
            <person name="Ma J."/>
        </authorList>
    </citation>
    <scope>NUCLEOTIDE SEQUENCE [LARGE SCALE GENOMIC DNA]</scope>
    <source>
        <strain evidence="3">JCM 31319</strain>
    </source>
</reference>
<dbReference type="InterPro" id="IPR045444">
    <property type="entry name" value="DUF6503"/>
</dbReference>